<evidence type="ECO:0000259" key="3">
    <source>
        <dbReference type="Pfam" id="PF13490"/>
    </source>
</evidence>
<dbReference type="InterPro" id="IPR041916">
    <property type="entry name" value="Anti_sigma_zinc_sf"/>
</dbReference>
<name>A0ABR8RCG3_9BACI</name>
<dbReference type="Proteomes" id="UP000640786">
    <property type="component" value="Unassembled WGS sequence"/>
</dbReference>
<protein>
    <recommendedName>
        <fullName evidence="2">Anti-sigma-W factor RsiW</fullName>
    </recommendedName>
</protein>
<feature type="domain" description="Putative zinc-finger" evidence="3">
    <location>
        <begin position="6"/>
        <end position="39"/>
    </location>
</feature>
<evidence type="ECO:0000313" key="4">
    <source>
        <dbReference type="EMBL" id="MBD7945496.1"/>
    </source>
</evidence>
<comment type="caution">
    <text evidence="4">The sequence shown here is derived from an EMBL/GenBank/DDBJ whole genome shotgun (WGS) entry which is preliminary data.</text>
</comment>
<dbReference type="InterPro" id="IPR027383">
    <property type="entry name" value="Znf_put"/>
</dbReference>
<sequence length="215" mass="24250">MSACPERIVHYMHEYLDGEISREHELELKSHLQSCPECRNHMHELSDVVAFVKGAAHVEAPNDFTLSVMSRLPKEKSHTGVSRWFRQHPVMTAAAMFLLLMSSALFSNYNNDQQFSFTKQEHVIVEGETVIIPEGQVVKGDLVVKNGDVRVDGELDGNLTVINGSIIDGSKYMASTANVTGKTEEINQVFDWLWYTIKDSAKDIASFFKNEKTNE</sequence>
<dbReference type="EMBL" id="JACSQO010000008">
    <property type="protein sequence ID" value="MBD7945496.1"/>
    <property type="molecule type" value="Genomic_DNA"/>
</dbReference>
<evidence type="ECO:0000256" key="2">
    <source>
        <dbReference type="ARBA" id="ARBA00024438"/>
    </source>
</evidence>
<reference evidence="4 5" key="1">
    <citation type="submission" date="2020-08" db="EMBL/GenBank/DDBJ databases">
        <title>A Genomic Blueprint of the Chicken Gut Microbiome.</title>
        <authorList>
            <person name="Gilroy R."/>
            <person name="Ravi A."/>
            <person name="Getino M."/>
            <person name="Pursley I."/>
            <person name="Horton D.L."/>
            <person name="Alikhan N.-F."/>
            <person name="Baker D."/>
            <person name="Gharbi K."/>
            <person name="Hall N."/>
            <person name="Watson M."/>
            <person name="Adriaenssens E.M."/>
            <person name="Foster-Nyarko E."/>
            <person name="Jarju S."/>
            <person name="Secka A."/>
            <person name="Antonio M."/>
            <person name="Oren A."/>
            <person name="Chaudhuri R."/>
            <person name="La Ragione R.M."/>
            <person name="Hildebrand F."/>
            <person name="Pallen M.J."/>
        </authorList>
    </citation>
    <scope>NUCLEOTIDE SEQUENCE [LARGE SCALE GENOMIC DNA]</scope>
    <source>
        <strain evidence="4 5">Sa2BUA9</strain>
    </source>
</reference>
<dbReference type="Gene3D" id="1.10.10.1320">
    <property type="entry name" value="Anti-sigma factor, zinc-finger domain"/>
    <property type="match status" value="1"/>
</dbReference>
<keyword evidence="5" id="KW-1185">Reference proteome</keyword>
<accession>A0ABR8RCG3</accession>
<dbReference type="Pfam" id="PF13490">
    <property type="entry name" value="zf-HC2"/>
    <property type="match status" value="1"/>
</dbReference>
<dbReference type="RefSeq" id="WP_144541058.1">
    <property type="nucleotide sequence ID" value="NZ_JACSQO010000008.1"/>
</dbReference>
<evidence type="ECO:0000256" key="1">
    <source>
        <dbReference type="ARBA" id="ARBA00024353"/>
    </source>
</evidence>
<organism evidence="4 5">
    <name type="scientific">Psychrobacillus faecigallinarum</name>
    <dbReference type="NCBI Taxonomy" id="2762235"/>
    <lineage>
        <taxon>Bacteria</taxon>
        <taxon>Bacillati</taxon>
        <taxon>Bacillota</taxon>
        <taxon>Bacilli</taxon>
        <taxon>Bacillales</taxon>
        <taxon>Bacillaceae</taxon>
        <taxon>Psychrobacillus</taxon>
    </lineage>
</organism>
<proteinExistence type="inferred from homology"/>
<evidence type="ECO:0000313" key="5">
    <source>
        <dbReference type="Proteomes" id="UP000640786"/>
    </source>
</evidence>
<gene>
    <name evidence="4" type="ORF">H9650_15315</name>
</gene>
<comment type="similarity">
    <text evidence="1">Belongs to the zinc-associated anti-sigma factor (ZAS) superfamily. Anti-sigma-W factor family.</text>
</comment>